<evidence type="ECO:0000256" key="1">
    <source>
        <dbReference type="SAM" id="MobiDB-lite"/>
    </source>
</evidence>
<organism evidence="2 3">
    <name type="scientific">Polyplosphaeria fusca</name>
    <dbReference type="NCBI Taxonomy" id="682080"/>
    <lineage>
        <taxon>Eukaryota</taxon>
        <taxon>Fungi</taxon>
        <taxon>Dikarya</taxon>
        <taxon>Ascomycota</taxon>
        <taxon>Pezizomycotina</taxon>
        <taxon>Dothideomycetes</taxon>
        <taxon>Pleosporomycetidae</taxon>
        <taxon>Pleosporales</taxon>
        <taxon>Tetraplosphaeriaceae</taxon>
        <taxon>Polyplosphaeria</taxon>
    </lineage>
</organism>
<gene>
    <name evidence="2" type="ORF">EJ04DRAFT_285958</name>
</gene>
<name>A0A9P4RA13_9PLEO</name>
<proteinExistence type="predicted"/>
<protein>
    <submittedName>
        <fullName evidence="2">Uncharacterized protein</fullName>
    </submittedName>
</protein>
<evidence type="ECO:0000313" key="3">
    <source>
        <dbReference type="Proteomes" id="UP000799444"/>
    </source>
</evidence>
<dbReference type="AlphaFoldDB" id="A0A9P4RA13"/>
<evidence type="ECO:0000313" key="2">
    <source>
        <dbReference type="EMBL" id="KAF2739646.1"/>
    </source>
</evidence>
<comment type="caution">
    <text evidence="2">The sequence shown here is derived from an EMBL/GenBank/DDBJ whole genome shotgun (WGS) entry which is preliminary data.</text>
</comment>
<accession>A0A9P4RA13</accession>
<keyword evidence="3" id="KW-1185">Reference proteome</keyword>
<sequence length="221" mass="23666">MSGRLGFMEKRGGTAGDKRRKTTDDQSPLQTPVNGPDCRQHVKVEGRAGGDGLFTGLAPPPAALASVCPYSAEDSAVFRRVRWMTQTATTAHDATSGRPFLPKVRGSCTKTALTATTAVRCLIASIRSEMASHGKLCQLKNSPSLFCQGDYKPSLNTCTLPRARAKPSYALRPIGQPSSGTLLSAVAVLRVSGNRTIVGFGGCPQDAFRCRLHLFKRKAHH</sequence>
<dbReference type="EMBL" id="ML996103">
    <property type="protein sequence ID" value="KAF2739646.1"/>
    <property type="molecule type" value="Genomic_DNA"/>
</dbReference>
<dbReference type="Proteomes" id="UP000799444">
    <property type="component" value="Unassembled WGS sequence"/>
</dbReference>
<feature type="region of interest" description="Disordered" evidence="1">
    <location>
        <begin position="1"/>
        <end position="37"/>
    </location>
</feature>
<reference evidence="2" key="1">
    <citation type="journal article" date="2020" name="Stud. Mycol.">
        <title>101 Dothideomycetes genomes: a test case for predicting lifestyles and emergence of pathogens.</title>
        <authorList>
            <person name="Haridas S."/>
            <person name="Albert R."/>
            <person name="Binder M."/>
            <person name="Bloem J."/>
            <person name="Labutti K."/>
            <person name="Salamov A."/>
            <person name="Andreopoulos B."/>
            <person name="Baker S."/>
            <person name="Barry K."/>
            <person name="Bills G."/>
            <person name="Bluhm B."/>
            <person name="Cannon C."/>
            <person name="Castanera R."/>
            <person name="Culley D."/>
            <person name="Daum C."/>
            <person name="Ezra D."/>
            <person name="Gonzalez J."/>
            <person name="Henrissat B."/>
            <person name="Kuo A."/>
            <person name="Liang C."/>
            <person name="Lipzen A."/>
            <person name="Lutzoni F."/>
            <person name="Magnuson J."/>
            <person name="Mondo S."/>
            <person name="Nolan M."/>
            <person name="Ohm R."/>
            <person name="Pangilinan J."/>
            <person name="Park H.-J."/>
            <person name="Ramirez L."/>
            <person name="Alfaro M."/>
            <person name="Sun H."/>
            <person name="Tritt A."/>
            <person name="Yoshinaga Y."/>
            <person name="Zwiers L.-H."/>
            <person name="Turgeon B."/>
            <person name="Goodwin S."/>
            <person name="Spatafora J."/>
            <person name="Crous P."/>
            <person name="Grigoriev I."/>
        </authorList>
    </citation>
    <scope>NUCLEOTIDE SEQUENCE</scope>
    <source>
        <strain evidence="2">CBS 125425</strain>
    </source>
</reference>